<keyword evidence="1" id="KW-1185">Reference proteome</keyword>
<accession>A0A7E4UMZ3</accession>
<protein>
    <submittedName>
        <fullName evidence="2">Uncharacterized protein</fullName>
    </submittedName>
</protein>
<reference evidence="2" key="2">
    <citation type="submission" date="2020-10" db="UniProtKB">
        <authorList>
            <consortium name="WormBaseParasite"/>
        </authorList>
    </citation>
    <scope>IDENTIFICATION</scope>
</reference>
<sequence>MSCTEEVKEEGIGLFRRKKFQQVSQNKLFIEIEGGHGPKRTQSSSPSTPGIVITKIQWLSVDAAGRGGRAKHFGRKGLAEDEEVDDNNFVGRRHVHATKLFASVHEL</sequence>
<evidence type="ECO:0000313" key="2">
    <source>
        <dbReference type="WBParaSite" id="Pan_g10725.t1"/>
    </source>
</evidence>
<proteinExistence type="predicted"/>
<dbReference type="Proteomes" id="UP000492821">
    <property type="component" value="Unassembled WGS sequence"/>
</dbReference>
<dbReference type="WBParaSite" id="Pan_g10725.t1">
    <property type="protein sequence ID" value="Pan_g10725.t1"/>
    <property type="gene ID" value="Pan_g10725"/>
</dbReference>
<name>A0A7E4UMZ3_PANRE</name>
<reference evidence="1" key="1">
    <citation type="journal article" date="2013" name="Genetics">
        <title>The draft genome and transcriptome of Panagrellus redivivus are shaped by the harsh demands of a free-living lifestyle.</title>
        <authorList>
            <person name="Srinivasan J."/>
            <person name="Dillman A.R."/>
            <person name="Macchietto M.G."/>
            <person name="Heikkinen L."/>
            <person name="Lakso M."/>
            <person name="Fracchia K.M."/>
            <person name="Antoshechkin I."/>
            <person name="Mortazavi A."/>
            <person name="Wong G."/>
            <person name="Sternberg P.W."/>
        </authorList>
    </citation>
    <scope>NUCLEOTIDE SEQUENCE [LARGE SCALE GENOMIC DNA]</scope>
    <source>
        <strain evidence="1">MT8872</strain>
    </source>
</reference>
<organism evidence="1 2">
    <name type="scientific">Panagrellus redivivus</name>
    <name type="common">Microworm</name>
    <dbReference type="NCBI Taxonomy" id="6233"/>
    <lineage>
        <taxon>Eukaryota</taxon>
        <taxon>Metazoa</taxon>
        <taxon>Ecdysozoa</taxon>
        <taxon>Nematoda</taxon>
        <taxon>Chromadorea</taxon>
        <taxon>Rhabditida</taxon>
        <taxon>Tylenchina</taxon>
        <taxon>Panagrolaimomorpha</taxon>
        <taxon>Panagrolaimoidea</taxon>
        <taxon>Panagrolaimidae</taxon>
        <taxon>Panagrellus</taxon>
    </lineage>
</organism>
<dbReference type="AlphaFoldDB" id="A0A7E4UMZ3"/>
<evidence type="ECO:0000313" key="1">
    <source>
        <dbReference type="Proteomes" id="UP000492821"/>
    </source>
</evidence>